<dbReference type="EMBL" id="AGJL01000043">
    <property type="protein sequence ID" value="EHP84882.1"/>
    <property type="molecule type" value="Genomic_DNA"/>
</dbReference>
<dbReference type="GO" id="GO:0046872">
    <property type="term" value="F:metal ion binding"/>
    <property type="evidence" value="ECO:0007669"/>
    <property type="project" value="UniProtKB-KW"/>
</dbReference>
<dbReference type="InterPro" id="IPR045854">
    <property type="entry name" value="NO2/SO3_Rdtase_4Fe4S_sf"/>
</dbReference>
<dbReference type="PROSITE" id="PS00198">
    <property type="entry name" value="4FE4S_FER_1"/>
    <property type="match status" value="1"/>
</dbReference>
<dbReference type="Gene3D" id="3.90.480.20">
    <property type="match status" value="1"/>
</dbReference>
<keyword evidence="2" id="KW-0004">4Fe-4S</keyword>
<dbReference type="Proteomes" id="UP000003706">
    <property type="component" value="Unassembled WGS sequence"/>
</dbReference>
<keyword evidence="4" id="KW-0479">Metal-binding</keyword>
<comment type="caution">
    <text evidence="9">The sequence shown here is derived from an EMBL/GenBank/DDBJ whole genome shotgun (WGS) entry which is preliminary data.</text>
</comment>
<evidence type="ECO:0000256" key="1">
    <source>
        <dbReference type="ARBA" id="ARBA00010429"/>
    </source>
</evidence>
<dbReference type="InterPro" id="IPR045169">
    <property type="entry name" value="NO2/SO3_Rdtase_4Fe4S_prot"/>
</dbReference>
<dbReference type="InterPro" id="IPR006067">
    <property type="entry name" value="NO2/SO3_Rdtase_4Fe4S_dom"/>
</dbReference>
<evidence type="ECO:0000256" key="7">
    <source>
        <dbReference type="ARBA" id="ARBA00023014"/>
    </source>
</evidence>
<dbReference type="Gene3D" id="3.30.70.20">
    <property type="match status" value="1"/>
</dbReference>
<feature type="domain" description="4Fe-4S ferredoxin-type" evidence="8">
    <location>
        <begin position="155"/>
        <end position="184"/>
    </location>
</feature>
<name>H1L0F9_9EURY</name>
<gene>
    <name evidence="9" type="ORF">MetfoDRAFT_1533</name>
</gene>
<evidence type="ECO:0000256" key="3">
    <source>
        <dbReference type="ARBA" id="ARBA00022617"/>
    </source>
</evidence>
<evidence type="ECO:0000313" key="10">
    <source>
        <dbReference type="Proteomes" id="UP000003706"/>
    </source>
</evidence>
<dbReference type="STRING" id="647171.MetfoDRAFT_1533"/>
<sequence>MFGDIMFCNQNYKFGVIPKKDGYAIRLALKPGYITSEQLDAISYIAKNFGEDRIHITTRQGIGLKIKFEYLEEAERLLNDVGIKLGSTGKRIRQIVACIGTECPNSIGDSIKLAGMIHDEFEGIWVPKKLKINISGCPNDCTHHQFCDIGICFRYILKIDKKECSECGKCRSFCEVDAIDWKNKVIKENCIGLGECLKLCNAIKVEDKVISIFIGGKGGRFPKRGKFLANVKTENGVIKVIDGIIELYTKFGKGRVCDFVEHVGIESIKKSLKEKGLI</sequence>
<dbReference type="InterPro" id="IPR017896">
    <property type="entry name" value="4Fe4S_Fe-S-bd"/>
</dbReference>
<evidence type="ECO:0000256" key="6">
    <source>
        <dbReference type="ARBA" id="ARBA00023004"/>
    </source>
</evidence>
<keyword evidence="10" id="KW-1185">Reference proteome</keyword>
<organism evidence="9 10">
    <name type="scientific">Methanotorris formicicus Mc-S-70</name>
    <dbReference type="NCBI Taxonomy" id="647171"/>
    <lineage>
        <taxon>Archaea</taxon>
        <taxon>Methanobacteriati</taxon>
        <taxon>Methanobacteriota</taxon>
        <taxon>Methanomada group</taxon>
        <taxon>Methanococci</taxon>
        <taxon>Methanococcales</taxon>
        <taxon>Methanocaldococcaceae</taxon>
        <taxon>Methanotorris</taxon>
    </lineage>
</organism>
<dbReference type="SUPFAM" id="SSF56014">
    <property type="entry name" value="Nitrite and sulphite reductase 4Fe-4S domain-like"/>
    <property type="match status" value="1"/>
</dbReference>
<evidence type="ECO:0000259" key="8">
    <source>
        <dbReference type="PROSITE" id="PS51379"/>
    </source>
</evidence>
<dbReference type="InterPro" id="IPR036136">
    <property type="entry name" value="Nit/Sulf_reduc_fer-like_dom_sf"/>
</dbReference>
<keyword evidence="3" id="KW-0349">Heme</keyword>
<dbReference type="InterPro" id="IPR017900">
    <property type="entry name" value="4Fe4S_Fe_S_CS"/>
</dbReference>
<evidence type="ECO:0000313" key="9">
    <source>
        <dbReference type="EMBL" id="EHP84882.1"/>
    </source>
</evidence>
<dbReference type="InterPro" id="IPR006066">
    <property type="entry name" value="NO2/SO3_Rdtase_FeS/sirohaem_BS"/>
</dbReference>
<dbReference type="PROSITE" id="PS51379">
    <property type="entry name" value="4FE4S_FER_2"/>
    <property type="match status" value="1"/>
</dbReference>
<keyword evidence="7" id="KW-0411">Iron-sulfur</keyword>
<evidence type="ECO:0000256" key="2">
    <source>
        <dbReference type="ARBA" id="ARBA00022485"/>
    </source>
</evidence>
<dbReference type="PANTHER" id="PTHR11493:SF54">
    <property type="entry name" value="ANAEROBIC SULFITE REDUCTASE SUBUNIT C"/>
    <property type="match status" value="1"/>
</dbReference>
<dbReference type="GO" id="GO:0051539">
    <property type="term" value="F:4 iron, 4 sulfur cluster binding"/>
    <property type="evidence" value="ECO:0007669"/>
    <property type="project" value="UniProtKB-KW"/>
</dbReference>
<dbReference type="GO" id="GO:0016491">
    <property type="term" value="F:oxidoreductase activity"/>
    <property type="evidence" value="ECO:0007669"/>
    <property type="project" value="UniProtKB-KW"/>
</dbReference>
<protein>
    <submittedName>
        <fullName evidence="9">Nitrite and sulphite reductase 4Fe-4S region</fullName>
    </submittedName>
</protein>
<evidence type="ECO:0000256" key="5">
    <source>
        <dbReference type="ARBA" id="ARBA00023002"/>
    </source>
</evidence>
<dbReference type="PROSITE" id="PS00365">
    <property type="entry name" value="NIR_SIR"/>
    <property type="match status" value="1"/>
</dbReference>
<dbReference type="Pfam" id="PF01077">
    <property type="entry name" value="NIR_SIR"/>
    <property type="match status" value="1"/>
</dbReference>
<keyword evidence="6" id="KW-0408">Iron</keyword>
<accession>H1L0F9</accession>
<comment type="similarity">
    <text evidence="1">Belongs to the nitrite and sulfite reductase 4Fe-4S domain family.</text>
</comment>
<dbReference type="AlphaFoldDB" id="H1L0F9"/>
<dbReference type="Pfam" id="PF03460">
    <property type="entry name" value="NIR_SIR_ferr"/>
    <property type="match status" value="1"/>
</dbReference>
<dbReference type="GO" id="GO:0020037">
    <property type="term" value="F:heme binding"/>
    <property type="evidence" value="ECO:0007669"/>
    <property type="project" value="InterPro"/>
</dbReference>
<dbReference type="InterPro" id="IPR005117">
    <property type="entry name" value="NiRdtase/SiRdtase_haem-b_fer"/>
</dbReference>
<evidence type="ECO:0000256" key="4">
    <source>
        <dbReference type="ARBA" id="ARBA00022723"/>
    </source>
</evidence>
<dbReference type="Gene3D" id="3.30.413.10">
    <property type="entry name" value="Sulfite Reductase Hemoprotein, domain 1"/>
    <property type="match status" value="1"/>
</dbReference>
<proteinExistence type="inferred from homology"/>
<dbReference type="SUPFAM" id="SSF55124">
    <property type="entry name" value="Nitrite/Sulfite reductase N-terminal domain-like"/>
    <property type="match status" value="1"/>
</dbReference>
<dbReference type="PANTHER" id="PTHR11493">
    <property type="entry name" value="SULFITE REDUCTASE [NADPH] SUBUNIT BETA-RELATED"/>
    <property type="match status" value="1"/>
</dbReference>
<reference evidence="9 10" key="1">
    <citation type="submission" date="2011-09" db="EMBL/GenBank/DDBJ databases">
        <title>The draft genome of Methanotorris formicicus Mc-S-70.</title>
        <authorList>
            <consortium name="US DOE Joint Genome Institute (JGI-PGF)"/>
            <person name="Lucas S."/>
            <person name="Han J."/>
            <person name="Lapidus A."/>
            <person name="Cheng J.-F."/>
            <person name="Goodwin L."/>
            <person name="Pitluck S."/>
            <person name="Peters L."/>
            <person name="Land M.L."/>
            <person name="Hauser L."/>
            <person name="Sieprawska-Lupa M."/>
            <person name="Takai K."/>
            <person name="Miyazaki J."/>
            <person name="Whitman W."/>
            <person name="Woyke T.J."/>
        </authorList>
    </citation>
    <scope>NUCLEOTIDE SEQUENCE [LARGE SCALE GENOMIC DNA]</scope>
    <source>
        <strain evidence="9 10">Mc-S-70</strain>
    </source>
</reference>
<keyword evidence="5" id="KW-0560">Oxidoreductase</keyword>
<dbReference type="SUPFAM" id="SSF54862">
    <property type="entry name" value="4Fe-4S ferredoxins"/>
    <property type="match status" value="1"/>
</dbReference>